<dbReference type="OrthoDB" id="9797595at2"/>
<accession>A0A4Y9T9E8</accession>
<dbReference type="Gene3D" id="1.20.120.20">
    <property type="entry name" value="Apolipoprotein"/>
    <property type="match status" value="1"/>
</dbReference>
<evidence type="ECO:0000259" key="3">
    <source>
        <dbReference type="Pfam" id="PF03364"/>
    </source>
</evidence>
<gene>
    <name evidence="4" type="ORF">E4O92_03055</name>
</gene>
<dbReference type="AlphaFoldDB" id="A0A4Y9T9E8"/>
<dbReference type="InterPro" id="IPR005031">
    <property type="entry name" value="COQ10_START"/>
</dbReference>
<evidence type="ECO:0000256" key="1">
    <source>
        <dbReference type="ARBA" id="ARBA00008918"/>
    </source>
</evidence>
<evidence type="ECO:0000313" key="5">
    <source>
        <dbReference type="Proteomes" id="UP000297258"/>
    </source>
</evidence>
<evidence type="ECO:0000313" key="4">
    <source>
        <dbReference type="EMBL" id="TFW34829.1"/>
    </source>
</evidence>
<dbReference type="InterPro" id="IPR047137">
    <property type="entry name" value="ORF3"/>
</dbReference>
<evidence type="ECO:0000256" key="2">
    <source>
        <dbReference type="SAM" id="Phobius"/>
    </source>
</evidence>
<keyword evidence="2" id="KW-1133">Transmembrane helix</keyword>
<protein>
    <submittedName>
        <fullName evidence="4">SRPBCC family protein</fullName>
    </submittedName>
</protein>
<comment type="similarity">
    <text evidence="1">Belongs to the ribosome association toxin RatA family.</text>
</comment>
<dbReference type="EMBL" id="SPUM01000020">
    <property type="protein sequence ID" value="TFW34829.1"/>
    <property type="molecule type" value="Genomic_DNA"/>
</dbReference>
<dbReference type="Pfam" id="PF03364">
    <property type="entry name" value="Polyketide_cyc"/>
    <property type="match status" value="1"/>
</dbReference>
<dbReference type="Proteomes" id="UP000297258">
    <property type="component" value="Unassembled WGS sequence"/>
</dbReference>
<dbReference type="PANTHER" id="PTHR33824:SF7">
    <property type="entry name" value="POLYKETIDE CYCLASE_DEHYDRASE AND LIPID TRANSPORT SUPERFAMILY PROTEIN"/>
    <property type="match status" value="1"/>
</dbReference>
<dbReference type="InterPro" id="IPR023393">
    <property type="entry name" value="START-like_dom_sf"/>
</dbReference>
<feature type="transmembrane region" description="Helical" evidence="2">
    <location>
        <begin position="13"/>
        <end position="30"/>
    </location>
</feature>
<organism evidence="4 5">
    <name type="scientific">Massilia horti</name>
    <dbReference type="NCBI Taxonomy" id="2562153"/>
    <lineage>
        <taxon>Bacteria</taxon>
        <taxon>Pseudomonadati</taxon>
        <taxon>Pseudomonadota</taxon>
        <taxon>Betaproteobacteria</taxon>
        <taxon>Burkholderiales</taxon>
        <taxon>Oxalobacteraceae</taxon>
        <taxon>Telluria group</taxon>
        <taxon>Massilia</taxon>
    </lineage>
</organism>
<keyword evidence="5" id="KW-1185">Reference proteome</keyword>
<dbReference type="Gene3D" id="3.30.530.20">
    <property type="match status" value="1"/>
</dbReference>
<dbReference type="RefSeq" id="WP_135188283.1">
    <property type="nucleotide sequence ID" value="NZ_SPUM01000020.1"/>
</dbReference>
<name>A0A4Y9T9E8_9BURK</name>
<sequence length="368" mass="39151">MDRQQMSDTGLELGKWLAGAAAGALLMYMLDPDRGSARRAQASDKITDLGRQAGATMSDAWERVSSSVSRTAGDLADQASDAASRMAGSAREMVGSSKADSVAGTVGESVSGMARAVSDTVSDTADQVSAAASQAAGRMRHAMSGQGDTWVPAVRGSAVVGGGLLGLYGLLRRSPVALAAGLAGIALLVRGVSNQPLRSMWSGRTMGRTIDLDKSIRIDASPDEVYDIWSNYENFPRFMSHVVEVRDLGHRRSHWVVTGPAGSRFEWDSVLTEQSRPHRLAWRSEPGAEIPNAGSVQFEPYRGGTRVTVRMSYTPPAGAVGHGLATLLGTDPKRQMDDDLARMKAFIERGIAPPEAAQQQRAAGRFLH</sequence>
<reference evidence="4 5" key="1">
    <citation type="submission" date="2019-03" db="EMBL/GenBank/DDBJ databases">
        <title>Draft genome of Massilia hortus sp. nov., a novel bacterial species of the Oxalobacteraceae family.</title>
        <authorList>
            <person name="Peta V."/>
            <person name="Raths R."/>
            <person name="Bucking H."/>
        </authorList>
    </citation>
    <scope>NUCLEOTIDE SEQUENCE [LARGE SCALE GENOMIC DNA]</scope>
    <source>
        <strain evidence="4 5">ONC3</strain>
    </source>
</reference>
<dbReference type="SUPFAM" id="SSF55961">
    <property type="entry name" value="Bet v1-like"/>
    <property type="match status" value="1"/>
</dbReference>
<comment type="caution">
    <text evidence="4">The sequence shown here is derived from an EMBL/GenBank/DDBJ whole genome shotgun (WGS) entry which is preliminary data.</text>
</comment>
<keyword evidence="2" id="KW-0472">Membrane</keyword>
<dbReference type="CDD" id="cd07817">
    <property type="entry name" value="SRPBCC_8"/>
    <property type="match status" value="1"/>
</dbReference>
<feature type="domain" description="Coenzyme Q-binding protein COQ10 START" evidence="3">
    <location>
        <begin position="218"/>
        <end position="340"/>
    </location>
</feature>
<dbReference type="PANTHER" id="PTHR33824">
    <property type="entry name" value="POLYKETIDE CYCLASE/DEHYDRASE AND LIPID TRANSPORT SUPERFAMILY PROTEIN"/>
    <property type="match status" value="1"/>
</dbReference>
<keyword evidence="2" id="KW-0812">Transmembrane</keyword>
<proteinExistence type="inferred from homology"/>